<comment type="caution">
    <text evidence="3">The sequence shown here is derived from an EMBL/GenBank/DDBJ whole genome shotgun (WGS) entry which is preliminary data.</text>
</comment>
<accession>A0A6V7TJC1</accession>
<sequence>MSQERRRLSDLPSLHYKSSYTNQDAAIAAAAAEGARLAGQQITPPKIESTRRLTSEFQIFLCLMGALLSASVSIWMAILSKDSLVKRALISSVAALCALIFALLVLVAHKKRKRKTPIEDIEISQSVLREQRKSMTSSMRQKGTGEEYMRQIRRHSSVIAVDSARQQLLQQQQRKEKAVNSPSPALLSVDSPENLPKRATSISH</sequence>
<evidence type="ECO:0000256" key="1">
    <source>
        <dbReference type="SAM" id="MobiDB-lite"/>
    </source>
</evidence>
<feature type="region of interest" description="Disordered" evidence="1">
    <location>
        <begin position="167"/>
        <end position="204"/>
    </location>
</feature>
<reference evidence="3 4" key="1">
    <citation type="submission" date="2020-08" db="EMBL/GenBank/DDBJ databases">
        <authorList>
            <person name="Koutsovoulos G."/>
            <person name="Danchin GJ E."/>
        </authorList>
    </citation>
    <scope>NUCLEOTIDE SEQUENCE [LARGE SCALE GENOMIC DNA]</scope>
</reference>
<keyword evidence="2" id="KW-0812">Transmembrane</keyword>
<dbReference type="OrthoDB" id="5872270at2759"/>
<dbReference type="EMBL" id="CAJEWN010000002">
    <property type="protein sequence ID" value="CAD2123838.1"/>
    <property type="molecule type" value="Genomic_DNA"/>
</dbReference>
<keyword evidence="2" id="KW-1133">Transmembrane helix</keyword>
<protein>
    <submittedName>
        <fullName evidence="3">Uncharacterized protein</fullName>
    </submittedName>
</protein>
<dbReference type="Proteomes" id="UP000580250">
    <property type="component" value="Unassembled WGS sequence"/>
</dbReference>
<evidence type="ECO:0000313" key="4">
    <source>
        <dbReference type="Proteomes" id="UP000580250"/>
    </source>
</evidence>
<feature type="transmembrane region" description="Helical" evidence="2">
    <location>
        <begin position="90"/>
        <end position="108"/>
    </location>
</feature>
<keyword evidence="2" id="KW-0472">Membrane</keyword>
<evidence type="ECO:0000313" key="3">
    <source>
        <dbReference type="EMBL" id="CAD2123838.1"/>
    </source>
</evidence>
<name>A0A6V7TJC1_MELEN</name>
<dbReference type="AlphaFoldDB" id="A0A6V7TJC1"/>
<proteinExistence type="predicted"/>
<gene>
    <name evidence="3" type="ORF">MENT_LOCUS625</name>
</gene>
<organism evidence="3 4">
    <name type="scientific">Meloidogyne enterolobii</name>
    <name type="common">Root-knot nematode worm</name>
    <name type="synonym">Meloidogyne mayaguensis</name>
    <dbReference type="NCBI Taxonomy" id="390850"/>
    <lineage>
        <taxon>Eukaryota</taxon>
        <taxon>Metazoa</taxon>
        <taxon>Ecdysozoa</taxon>
        <taxon>Nematoda</taxon>
        <taxon>Chromadorea</taxon>
        <taxon>Rhabditida</taxon>
        <taxon>Tylenchina</taxon>
        <taxon>Tylenchomorpha</taxon>
        <taxon>Tylenchoidea</taxon>
        <taxon>Meloidogynidae</taxon>
        <taxon>Meloidogyninae</taxon>
        <taxon>Meloidogyne</taxon>
    </lineage>
</organism>
<feature type="transmembrane region" description="Helical" evidence="2">
    <location>
        <begin position="59"/>
        <end position="78"/>
    </location>
</feature>
<evidence type="ECO:0000256" key="2">
    <source>
        <dbReference type="SAM" id="Phobius"/>
    </source>
</evidence>